<dbReference type="EMBL" id="JAPDDS010000049">
    <property type="protein sequence ID" value="MCW1887899.1"/>
    <property type="molecule type" value="Genomic_DNA"/>
</dbReference>
<feature type="domain" description="PsbP C-terminal" evidence="6">
    <location>
        <begin position="106"/>
        <end position="247"/>
    </location>
</feature>
<keyword evidence="2" id="KW-0809">Transit peptide</keyword>
<evidence type="ECO:0000256" key="4">
    <source>
        <dbReference type="ARBA" id="ARBA00023276"/>
    </source>
</evidence>
<keyword evidence="4" id="KW-0604">Photosystem II</keyword>
<proteinExistence type="inferred from homology"/>
<dbReference type="InterPro" id="IPR002683">
    <property type="entry name" value="PsbP_C"/>
</dbReference>
<evidence type="ECO:0000256" key="2">
    <source>
        <dbReference type="ARBA" id="ARBA00022946"/>
    </source>
</evidence>
<evidence type="ECO:0000256" key="3">
    <source>
        <dbReference type="ARBA" id="ARBA00023078"/>
    </source>
</evidence>
<comment type="caution">
    <text evidence="7">The sequence shown here is derived from an EMBL/GenBank/DDBJ whole genome shotgun (WGS) entry which is preliminary data.</text>
</comment>
<dbReference type="InterPro" id="IPR016123">
    <property type="entry name" value="Mog1/PsbP_a/b/a-sand"/>
</dbReference>
<reference evidence="7 8" key="1">
    <citation type="submission" date="2022-10" db="EMBL/GenBank/DDBJ databases">
        <title>Luteolibacter flavescens strain MCCC 1K03193, whole genome shotgun sequencing project.</title>
        <authorList>
            <person name="Zhao G."/>
            <person name="Shen L."/>
        </authorList>
    </citation>
    <scope>NUCLEOTIDE SEQUENCE [LARGE SCALE GENOMIC DNA]</scope>
    <source>
        <strain evidence="7 8">MCCC 1K03193</strain>
    </source>
</reference>
<sequence>TTPRSTLRQAISGEAPAHRPAMASTSCFLHQSTARVAARVASPSPATRTHLLVCRAQKQDDADVSRRAALALLAGATAAVGVKVAPAAAAYGEAANVFGKPKTNTEFIAYSGEGFKLLIPSKWNPSKEREFPGQVLRYEDNFDANSNVSVIINPTTKKTITEFGSPEEFLAQVDFLLGKQAYSGKTDSEGGFESDAVATANILESSAPVVGGKQYYSVTVLTRTADGDEGGKHQLITATVNDGKLYIWIWVKFSRRGRWCCRRGGRRRRGARRGSRPRSEARWFHQRRCHRWETIPPASRLGCSRRRLRRTCQRIGTHPSPCSSCQMHQYRLTCHLQSRRACRS</sequence>
<evidence type="ECO:0000256" key="1">
    <source>
        <dbReference type="ARBA" id="ARBA00022531"/>
    </source>
</evidence>
<dbReference type="PANTHER" id="PTHR31407">
    <property type="match status" value="1"/>
</dbReference>
<evidence type="ECO:0000259" key="6">
    <source>
        <dbReference type="Pfam" id="PF01789"/>
    </source>
</evidence>
<dbReference type="Proteomes" id="UP001207930">
    <property type="component" value="Unassembled WGS sequence"/>
</dbReference>
<dbReference type="SUPFAM" id="SSF55724">
    <property type="entry name" value="Mog1p/PsbP-like"/>
    <property type="match status" value="1"/>
</dbReference>
<keyword evidence="8" id="KW-1185">Reference proteome</keyword>
<evidence type="ECO:0000256" key="5">
    <source>
        <dbReference type="ARBA" id="ARBA00035638"/>
    </source>
</evidence>
<feature type="non-terminal residue" evidence="7">
    <location>
        <position position="1"/>
    </location>
</feature>
<name>A0ABT3FXD6_9BACT</name>
<comment type="similarity">
    <text evidence="5">Belongs to the PsbP family.</text>
</comment>
<accession>A0ABT3FXD6</accession>
<protein>
    <submittedName>
        <fullName evidence="7">PsbP-related protein</fullName>
    </submittedName>
</protein>
<organism evidence="7 8">
    <name type="scientific">Luteolibacter flavescens</name>
    <dbReference type="NCBI Taxonomy" id="1859460"/>
    <lineage>
        <taxon>Bacteria</taxon>
        <taxon>Pseudomonadati</taxon>
        <taxon>Verrucomicrobiota</taxon>
        <taxon>Verrucomicrobiia</taxon>
        <taxon>Verrucomicrobiales</taxon>
        <taxon>Verrucomicrobiaceae</taxon>
        <taxon>Luteolibacter</taxon>
    </lineage>
</organism>
<dbReference type="Gene3D" id="3.40.1000.10">
    <property type="entry name" value="Mog1/PsbP, alpha/beta/alpha sandwich"/>
    <property type="match status" value="1"/>
</dbReference>
<dbReference type="PANTHER" id="PTHR31407:SF6">
    <property type="entry name" value="OXYGEN-EVOLVING ENHANCER PROTEIN 2-1, CHLOROPLASTIC"/>
    <property type="match status" value="1"/>
</dbReference>
<evidence type="ECO:0000313" key="7">
    <source>
        <dbReference type="EMBL" id="MCW1887899.1"/>
    </source>
</evidence>
<keyword evidence="3" id="KW-0793">Thylakoid</keyword>
<evidence type="ECO:0000313" key="8">
    <source>
        <dbReference type="Proteomes" id="UP001207930"/>
    </source>
</evidence>
<gene>
    <name evidence="7" type="ORF">OKA04_24430</name>
</gene>
<dbReference type="Pfam" id="PF01789">
    <property type="entry name" value="PsbP"/>
    <property type="match status" value="1"/>
</dbReference>
<keyword evidence="1" id="KW-0602">Photosynthesis</keyword>